<accession>A0A0A9B9A9</accession>
<proteinExistence type="predicted"/>
<organism evidence="1">
    <name type="scientific">Arundo donax</name>
    <name type="common">Giant reed</name>
    <name type="synonym">Donax arundinaceus</name>
    <dbReference type="NCBI Taxonomy" id="35708"/>
    <lineage>
        <taxon>Eukaryota</taxon>
        <taxon>Viridiplantae</taxon>
        <taxon>Streptophyta</taxon>
        <taxon>Embryophyta</taxon>
        <taxon>Tracheophyta</taxon>
        <taxon>Spermatophyta</taxon>
        <taxon>Magnoliopsida</taxon>
        <taxon>Liliopsida</taxon>
        <taxon>Poales</taxon>
        <taxon>Poaceae</taxon>
        <taxon>PACMAD clade</taxon>
        <taxon>Arundinoideae</taxon>
        <taxon>Arundineae</taxon>
        <taxon>Arundo</taxon>
    </lineage>
</organism>
<reference evidence="1" key="1">
    <citation type="submission" date="2014-09" db="EMBL/GenBank/DDBJ databases">
        <authorList>
            <person name="Magalhaes I.L.F."/>
            <person name="Oliveira U."/>
            <person name="Santos F.R."/>
            <person name="Vidigal T.H.D.A."/>
            <person name="Brescovit A.D."/>
            <person name="Santos A.J."/>
        </authorList>
    </citation>
    <scope>NUCLEOTIDE SEQUENCE</scope>
    <source>
        <tissue evidence="1">Shoot tissue taken approximately 20 cm above the soil surface</tissue>
    </source>
</reference>
<name>A0A0A9B9A9_ARUDO</name>
<evidence type="ECO:0000313" key="1">
    <source>
        <dbReference type="EMBL" id="JAD55887.1"/>
    </source>
</evidence>
<dbReference type="EMBL" id="GBRH01242008">
    <property type="protein sequence ID" value="JAD55887.1"/>
    <property type="molecule type" value="Transcribed_RNA"/>
</dbReference>
<protein>
    <submittedName>
        <fullName evidence="1">Uncharacterized protein</fullName>
    </submittedName>
</protein>
<reference evidence="1" key="2">
    <citation type="journal article" date="2015" name="Data Brief">
        <title>Shoot transcriptome of the giant reed, Arundo donax.</title>
        <authorList>
            <person name="Barrero R.A."/>
            <person name="Guerrero F.D."/>
            <person name="Moolhuijzen P."/>
            <person name="Goolsby J.A."/>
            <person name="Tidwell J."/>
            <person name="Bellgard S.E."/>
            <person name="Bellgard M.I."/>
        </authorList>
    </citation>
    <scope>NUCLEOTIDE SEQUENCE</scope>
    <source>
        <tissue evidence="1">Shoot tissue taken approximately 20 cm above the soil surface</tissue>
    </source>
</reference>
<dbReference type="AlphaFoldDB" id="A0A0A9B9A9"/>
<sequence length="33" mass="3589">MDTSNSVSTTLLSSQRLEQHCAGFFPQQICDSG</sequence>